<feature type="region of interest" description="Disordered" evidence="3">
    <location>
        <begin position="195"/>
        <end position="214"/>
    </location>
</feature>
<dbReference type="CDD" id="cd08377">
    <property type="entry name" value="C2C_MCTP_PRT"/>
    <property type="match status" value="1"/>
</dbReference>
<keyword evidence="6" id="KW-1185">Reference proteome</keyword>
<dbReference type="PRINTS" id="PR00360">
    <property type="entry name" value="C2DOMAIN"/>
</dbReference>
<reference evidence="7" key="1">
    <citation type="submission" date="2023-03" db="UniProtKB">
        <authorList>
            <consortium name="WormBaseParasite"/>
        </authorList>
    </citation>
    <scope>IDENTIFICATION</scope>
</reference>
<evidence type="ECO:0000313" key="6">
    <source>
        <dbReference type="Proteomes" id="UP000036681"/>
    </source>
</evidence>
<dbReference type="CDD" id="cd08376">
    <property type="entry name" value="C2B_MCTP_PRT"/>
    <property type="match status" value="1"/>
</dbReference>
<feature type="region of interest" description="Disordered" evidence="3">
    <location>
        <begin position="760"/>
        <end position="800"/>
    </location>
</feature>
<keyword evidence="4" id="KW-1133">Transmembrane helix</keyword>
<feature type="transmembrane region" description="Helical" evidence="4">
    <location>
        <begin position="841"/>
        <end position="861"/>
    </location>
</feature>
<dbReference type="SMART" id="SM00239">
    <property type="entry name" value="C2"/>
    <property type="match status" value="3"/>
</dbReference>
<evidence type="ECO:0000256" key="3">
    <source>
        <dbReference type="SAM" id="MobiDB-lite"/>
    </source>
</evidence>
<dbReference type="PROSITE" id="PS50004">
    <property type="entry name" value="C2"/>
    <property type="match status" value="3"/>
</dbReference>
<accession>A0A9J2NZZ8</accession>
<organism evidence="6 7">
    <name type="scientific">Ascaris lumbricoides</name>
    <name type="common">Giant roundworm</name>
    <dbReference type="NCBI Taxonomy" id="6252"/>
    <lineage>
        <taxon>Eukaryota</taxon>
        <taxon>Metazoa</taxon>
        <taxon>Ecdysozoa</taxon>
        <taxon>Nematoda</taxon>
        <taxon>Chromadorea</taxon>
        <taxon>Rhabditida</taxon>
        <taxon>Spirurina</taxon>
        <taxon>Ascaridomorpha</taxon>
        <taxon>Ascaridoidea</taxon>
        <taxon>Ascarididae</taxon>
        <taxon>Ascaris</taxon>
    </lineage>
</organism>
<dbReference type="Gene3D" id="2.60.40.150">
    <property type="entry name" value="C2 domain"/>
    <property type="match status" value="3"/>
</dbReference>
<dbReference type="Pfam" id="PF06398">
    <property type="entry name" value="Pex24p"/>
    <property type="match status" value="1"/>
</dbReference>
<sequence length="942" mass="107639">MNAARCGYQMWSSNLLSKVVARSFRKATSASMKEEADELRENFTWWHRRWARKRQSAARSDASRHGDAPQWCHKRRAASQEYDEHVCKSMAKCSSGEPQTVVAEVVPRSRPPRSVGSSPLFIRRPLRVLGCASTPSTLDSDYRLAEAHTEDETPIRPAKKQRLWRNIKLTTSSIRMGAKSEAANETLSSLAPELARNSKQTAKQDQQKQTSVEEKVAPKIDEYVTFLVKIRLKDGKNLVVSDASGSSDPYVKFKYKNRTYFKSNTIYKNLNPVWEEEFSQLIDDPTTPIAVDVYDYDRFAADDYMGGGLVDLSQLRLFQPTDLKVKLKEEGTDEMGEINLVVTVTPLTQTEKEQFMKKCVKGITSEQLKRPQKATQIWQSVVNVVLVEGRNLYSPTNSTSLPDPFVKFKLGSEKYKSKPASRTRNPKWLEQFDLHMYDAPSHILEVMVNDKRTNSCMGTTSVDLNKLDKESANQLLRELENGSGSILLLISISGTISTDAVVDLCEFTSNDIRNAIISKYNILRTFQRLSDVGYLTVKVFQARNLIAADMGGKSDPFAVVELVNARLQTHTEYRTLNPVWNKLFTFSVKDIHAVLEITIYDEDPNKKAEFLGKVAIPLLKIKNCEKRWYALKDRKLDQPARGQVQVELDVIWNPIRAAVRTFNPREDKYMHAEPKFKRQVFMHNYSRLKNSLLYAIEAHDYVQSCFNWNSPRRSITAFMIYLLWVYFFELYHIPLCILALFLRAHLVKYYNTNGVDITQGETSPHGVDEDDDISQHDSGANKQLKRQTTERQQSKDSERSSTTLKDRLSAIQDTLAMVQNTMDFIACLLERIKNTFNFTQPYLSILAIVVLTIATILLYIIPLRWILIAWGESNLDRLSSLGINKFTKKLRNPNFIPNNELLDFLSRVPSDAEIKAYEEVKIDERLLAHSSVESSTTQRAAS</sequence>
<keyword evidence="4" id="KW-0812">Transmembrane</keyword>
<dbReference type="InterPro" id="IPR000008">
    <property type="entry name" value="C2_dom"/>
</dbReference>
<proteinExistence type="predicted"/>
<feature type="domain" description="C2" evidence="5">
    <location>
        <begin position="518"/>
        <end position="633"/>
    </location>
</feature>
<dbReference type="WBParaSite" id="ALUE_0000292401-mRNA-1">
    <property type="protein sequence ID" value="ALUE_0000292401-mRNA-1"/>
    <property type="gene ID" value="ALUE_0000292401"/>
</dbReference>
<feature type="compositionally biased region" description="Basic and acidic residues" evidence="3">
    <location>
        <begin position="787"/>
        <end position="800"/>
    </location>
</feature>
<evidence type="ECO:0000256" key="4">
    <source>
        <dbReference type="SAM" id="Phobius"/>
    </source>
</evidence>
<evidence type="ECO:0000256" key="1">
    <source>
        <dbReference type="ARBA" id="ARBA00022723"/>
    </source>
</evidence>
<name>A0A9J2NZZ8_ASCLU</name>
<evidence type="ECO:0000256" key="2">
    <source>
        <dbReference type="ARBA" id="ARBA00022837"/>
    </source>
</evidence>
<evidence type="ECO:0000259" key="5">
    <source>
        <dbReference type="PROSITE" id="PS50004"/>
    </source>
</evidence>
<evidence type="ECO:0000313" key="7">
    <source>
        <dbReference type="WBParaSite" id="ALUE_0000292401-mRNA-1"/>
    </source>
</evidence>
<dbReference type="GO" id="GO:0046928">
    <property type="term" value="P:regulation of neurotransmitter secretion"/>
    <property type="evidence" value="ECO:0007669"/>
    <property type="project" value="TreeGrafter"/>
</dbReference>
<feature type="domain" description="C2" evidence="5">
    <location>
        <begin position="360"/>
        <end position="477"/>
    </location>
</feature>
<keyword evidence="1" id="KW-0479">Metal-binding</keyword>
<keyword evidence="4" id="KW-0472">Membrane</keyword>
<dbReference type="Pfam" id="PF00168">
    <property type="entry name" value="C2"/>
    <property type="match status" value="3"/>
</dbReference>
<dbReference type="InterPro" id="IPR010482">
    <property type="entry name" value="TECPR1-like_DysF"/>
</dbReference>
<protein>
    <submittedName>
        <fullName evidence="7">C2 domain-containing protein</fullName>
    </submittedName>
</protein>
<dbReference type="AlphaFoldDB" id="A0A9J2NZZ8"/>
<dbReference type="PANTHER" id="PTHR45911:SF4">
    <property type="entry name" value="MULTIPLE C2 AND TRANSMEMBRANE DOMAIN-CONTAINING PROTEIN"/>
    <property type="match status" value="1"/>
</dbReference>
<feature type="compositionally biased region" description="Low complexity" evidence="3">
    <location>
        <begin position="199"/>
        <end position="210"/>
    </location>
</feature>
<feature type="transmembrane region" description="Helical" evidence="4">
    <location>
        <begin position="718"/>
        <end position="742"/>
    </location>
</feature>
<feature type="domain" description="C2" evidence="5">
    <location>
        <begin position="204"/>
        <end position="325"/>
    </location>
</feature>
<dbReference type="Proteomes" id="UP000036681">
    <property type="component" value="Unplaced"/>
</dbReference>
<dbReference type="FunFam" id="2.60.40.150:FF:000167">
    <property type="entry name" value="Multiple C2 domains, transmembrane 2a"/>
    <property type="match status" value="1"/>
</dbReference>
<dbReference type="SUPFAM" id="SSF49562">
    <property type="entry name" value="C2 domain (Calcium/lipid-binding domain, CaLB)"/>
    <property type="match status" value="3"/>
</dbReference>
<keyword evidence="2" id="KW-0106">Calcium</keyword>
<dbReference type="PANTHER" id="PTHR45911">
    <property type="entry name" value="C2 DOMAIN-CONTAINING PROTEIN"/>
    <property type="match status" value="1"/>
</dbReference>
<dbReference type="CDD" id="cd04042">
    <property type="entry name" value="C2A_MCTP_PRT"/>
    <property type="match status" value="1"/>
</dbReference>
<dbReference type="GO" id="GO:0005509">
    <property type="term" value="F:calcium ion binding"/>
    <property type="evidence" value="ECO:0007669"/>
    <property type="project" value="TreeGrafter"/>
</dbReference>
<dbReference type="GO" id="GO:0030672">
    <property type="term" value="C:synaptic vesicle membrane"/>
    <property type="evidence" value="ECO:0007669"/>
    <property type="project" value="TreeGrafter"/>
</dbReference>
<dbReference type="InterPro" id="IPR035892">
    <property type="entry name" value="C2_domain_sf"/>
</dbReference>